<dbReference type="Gene3D" id="3.30.360.10">
    <property type="entry name" value="Dihydrodipicolinate Reductase, domain 2"/>
    <property type="match status" value="1"/>
</dbReference>
<gene>
    <name evidence="4" type="ORF">DEQ80_03500</name>
</gene>
<evidence type="ECO:0000313" key="5">
    <source>
        <dbReference type="Proteomes" id="UP000264141"/>
    </source>
</evidence>
<dbReference type="Proteomes" id="UP000264141">
    <property type="component" value="Unassembled WGS sequence"/>
</dbReference>
<evidence type="ECO:0000313" key="4">
    <source>
        <dbReference type="EMBL" id="HCE16904.1"/>
    </source>
</evidence>
<dbReference type="PANTHER" id="PTHR43818:SF11">
    <property type="entry name" value="BCDNA.GH03377"/>
    <property type="match status" value="1"/>
</dbReference>
<accession>A0A3D1JEN8</accession>
<dbReference type="Gene3D" id="3.40.50.720">
    <property type="entry name" value="NAD(P)-binding Rossmann-like Domain"/>
    <property type="match status" value="1"/>
</dbReference>
<protein>
    <submittedName>
        <fullName evidence="4">Gfo/Idh/MocA family oxidoreductase</fullName>
    </submittedName>
</protein>
<dbReference type="RefSeq" id="WP_062193483.1">
    <property type="nucleotide sequence ID" value="NZ_DF967965.1"/>
</dbReference>
<dbReference type="GO" id="GO:0016491">
    <property type="term" value="F:oxidoreductase activity"/>
    <property type="evidence" value="ECO:0007669"/>
    <property type="project" value="UniProtKB-KW"/>
</dbReference>
<keyword evidence="1" id="KW-0560">Oxidoreductase</keyword>
<feature type="domain" description="GFO/IDH/MocA-like oxidoreductase" evidence="3">
    <location>
        <begin position="139"/>
        <end position="258"/>
    </location>
</feature>
<dbReference type="Pfam" id="PF22725">
    <property type="entry name" value="GFO_IDH_MocA_C3"/>
    <property type="match status" value="1"/>
</dbReference>
<comment type="caution">
    <text evidence="4">The sequence shown here is derived from an EMBL/GenBank/DDBJ whole genome shotgun (WGS) entry which is preliminary data.</text>
</comment>
<dbReference type="SUPFAM" id="SSF51735">
    <property type="entry name" value="NAD(P)-binding Rossmann-fold domains"/>
    <property type="match status" value="1"/>
</dbReference>
<dbReference type="PANTHER" id="PTHR43818">
    <property type="entry name" value="BCDNA.GH03377"/>
    <property type="match status" value="1"/>
</dbReference>
<evidence type="ECO:0000256" key="1">
    <source>
        <dbReference type="ARBA" id="ARBA00023002"/>
    </source>
</evidence>
<dbReference type="InterPro" id="IPR036291">
    <property type="entry name" value="NAD(P)-bd_dom_sf"/>
</dbReference>
<proteinExistence type="predicted"/>
<evidence type="ECO:0000259" key="3">
    <source>
        <dbReference type="Pfam" id="PF22725"/>
    </source>
</evidence>
<dbReference type="Pfam" id="PF01408">
    <property type="entry name" value="GFO_IDH_MocA"/>
    <property type="match status" value="1"/>
</dbReference>
<feature type="domain" description="Gfo/Idh/MocA-like oxidoreductase N-terminal" evidence="2">
    <location>
        <begin position="11"/>
        <end position="130"/>
    </location>
</feature>
<dbReference type="AlphaFoldDB" id="A0A3D1JEN8"/>
<dbReference type="InterPro" id="IPR050463">
    <property type="entry name" value="Gfo/Idh/MocA_oxidrdct_glycsds"/>
</dbReference>
<organism evidence="4 5">
    <name type="scientific">Anaerolinea thermolimosa</name>
    <dbReference type="NCBI Taxonomy" id="229919"/>
    <lineage>
        <taxon>Bacteria</taxon>
        <taxon>Bacillati</taxon>
        <taxon>Chloroflexota</taxon>
        <taxon>Anaerolineae</taxon>
        <taxon>Anaerolineales</taxon>
        <taxon>Anaerolineaceae</taxon>
        <taxon>Anaerolinea</taxon>
    </lineage>
</organism>
<dbReference type="InterPro" id="IPR000683">
    <property type="entry name" value="Gfo/Idh/MocA-like_OxRdtase_N"/>
</dbReference>
<name>A0A3D1JEN8_9CHLR</name>
<dbReference type="STRING" id="229919.GCA_001050195_02173"/>
<dbReference type="EMBL" id="DPBP01000017">
    <property type="protein sequence ID" value="HCE16904.1"/>
    <property type="molecule type" value="Genomic_DNA"/>
</dbReference>
<dbReference type="SUPFAM" id="SSF55347">
    <property type="entry name" value="Glyceraldehyde-3-phosphate dehydrogenase-like, C-terminal domain"/>
    <property type="match status" value="1"/>
</dbReference>
<dbReference type="OrthoDB" id="9815825at2"/>
<dbReference type="InterPro" id="IPR055170">
    <property type="entry name" value="GFO_IDH_MocA-like_dom"/>
</dbReference>
<evidence type="ECO:0000259" key="2">
    <source>
        <dbReference type="Pfam" id="PF01408"/>
    </source>
</evidence>
<sequence>MTNKPPFQRPLRVGLVGTGIGSLHAAGIARMPQLATLAAICGLDAAAVNALATRYGVEKTTSRYEDLLSDPSLDVIDLCVPHDEHMPMAIAAARAGKHILIEKPLARTLEEADAILEAVQNAGVTLMMGHNQRYYAHHARAKALIDAGVIGKPYLIVASVHVHGQIDGFRRFLKHAGGGTLIDSGVHRFDLIRWIMGEVETVFAQTGRFLQMQMEGEDCAVVTLRFRSGAIGSFSCSWSAKGPAPEETLQIFGPYGSIYTEDHTRTLRLFTERPTPELEDVRQFVFPVDQAESIRRMLEAHFTHLQQGLPPPITGMDGRASLELSMASYRSAQTGQPVHLPLQGENQR</sequence>
<dbReference type="GO" id="GO:0000166">
    <property type="term" value="F:nucleotide binding"/>
    <property type="evidence" value="ECO:0007669"/>
    <property type="project" value="InterPro"/>
</dbReference>
<reference evidence="4 5" key="1">
    <citation type="journal article" date="2018" name="Nat. Biotechnol.">
        <title>A standardized bacterial taxonomy based on genome phylogeny substantially revises the tree of life.</title>
        <authorList>
            <person name="Parks D.H."/>
            <person name="Chuvochina M."/>
            <person name="Waite D.W."/>
            <person name="Rinke C."/>
            <person name="Skarshewski A."/>
            <person name="Chaumeil P.A."/>
            <person name="Hugenholtz P."/>
        </authorList>
    </citation>
    <scope>NUCLEOTIDE SEQUENCE [LARGE SCALE GENOMIC DNA]</scope>
    <source>
        <strain evidence="4">UBA8781</strain>
    </source>
</reference>